<dbReference type="RefSeq" id="XP_044569312.1">
    <property type="nucleotide sequence ID" value="XM_044708452.1"/>
</dbReference>
<dbReference type="OrthoDB" id="9985428at2759"/>
<proteinExistence type="predicted"/>
<sequence length="481" mass="55016">MGKKKSSSSSKTTTTTTTKTVLGISISSARTCSSKAPIQYIPHFEIYSQILKYTSGREDETLMMCFNKYLYHAKDFLYYYYEYPWKDFTNVRRAFHKFIQMQTILTLLKGKYYLEMSNKKNDEEEEENVHSFKSAKENHFMDTNHHQCEQSMKKTNIVSVDSKQKDETNSSEETSDISTRVVHIDFNMLKKTVKATQRIDASTFPSVMNIGKIIAGDCLETALALKQLLNLNPILLVNGSSSHPGGGYVNGSFAQEEDLCRRSSLALCLDDPFKLNESRQWSYPLPQFGGVYVPQCLVLRKSVQEGYAFLEQPVIISMFSMAAYMNPPVKKRSIGRRDEVYKQEVFEYFLDSKLANAMKQKITSLFEVALQKGHDSLVLSPIGCRAYANPSYHIACLFKEVLQSEFFRNKFKMVLFSVIEDRNSMNNLKNMYMSSDGERGDHVSSCSVPSNQKIFAKVFHGSESGLRSLNEFLQDHLPIRK</sequence>
<dbReference type="VEuPathDB" id="AmoebaDB:FDP41_000498"/>
<feature type="region of interest" description="Disordered" evidence="1">
    <location>
        <begin position="150"/>
        <end position="174"/>
    </location>
</feature>
<protein>
    <recommendedName>
        <fullName evidence="2">Microbial-type PARG catalytic domain-containing protein</fullName>
    </recommendedName>
</protein>
<dbReference type="InterPro" id="IPR043472">
    <property type="entry name" value="Macro_dom-like"/>
</dbReference>
<keyword evidence="4" id="KW-1185">Reference proteome</keyword>
<dbReference type="InterPro" id="IPR019261">
    <property type="entry name" value="PARG_cat_microbial"/>
</dbReference>
<dbReference type="Proteomes" id="UP000444721">
    <property type="component" value="Unassembled WGS sequence"/>
</dbReference>
<dbReference type="PANTHER" id="PTHR35596">
    <property type="entry name" value="DUF2263 DOMAIN-CONTAINING PROTEIN"/>
    <property type="match status" value="1"/>
</dbReference>
<accession>A0A6A5CH25</accession>
<dbReference type="AlphaFoldDB" id="A0A6A5CH25"/>
<dbReference type="VEuPathDB" id="AmoebaDB:NfTy_001630"/>
<dbReference type="Gene3D" id="3.40.220.10">
    <property type="entry name" value="Leucine Aminopeptidase, subunit E, domain 1"/>
    <property type="match status" value="1"/>
</dbReference>
<dbReference type="InterPro" id="IPR012664">
    <property type="entry name" value="CHP02452"/>
</dbReference>
<evidence type="ECO:0000256" key="1">
    <source>
        <dbReference type="SAM" id="MobiDB-lite"/>
    </source>
</evidence>
<evidence type="ECO:0000313" key="4">
    <source>
        <dbReference type="Proteomes" id="UP000444721"/>
    </source>
</evidence>
<dbReference type="PANTHER" id="PTHR35596:SF1">
    <property type="entry name" value="MICROBIAL-TYPE PARG CATALYTIC DOMAIN-CONTAINING PROTEIN"/>
    <property type="match status" value="1"/>
</dbReference>
<evidence type="ECO:0000259" key="2">
    <source>
        <dbReference type="Pfam" id="PF10021"/>
    </source>
</evidence>
<dbReference type="EMBL" id="VFQX01000002">
    <property type="protein sequence ID" value="KAF0984599.1"/>
    <property type="molecule type" value="Genomic_DNA"/>
</dbReference>
<gene>
    <name evidence="3" type="ORF">FDP41_000498</name>
</gene>
<dbReference type="VEuPathDB" id="AmoebaDB:NF0059990"/>
<name>A0A6A5CH25_NAEFO</name>
<organism evidence="3 4">
    <name type="scientific">Naegleria fowleri</name>
    <name type="common">Brain eating amoeba</name>
    <dbReference type="NCBI Taxonomy" id="5763"/>
    <lineage>
        <taxon>Eukaryota</taxon>
        <taxon>Discoba</taxon>
        <taxon>Heterolobosea</taxon>
        <taxon>Tetramitia</taxon>
        <taxon>Eutetramitia</taxon>
        <taxon>Vahlkampfiidae</taxon>
        <taxon>Naegleria</taxon>
    </lineage>
</organism>
<dbReference type="VEuPathDB" id="AmoebaDB:NfTy_003930"/>
<feature type="domain" description="Microbial-type PARG catalytic" evidence="2">
    <location>
        <begin position="146"/>
        <end position="300"/>
    </location>
</feature>
<dbReference type="Pfam" id="PF10021">
    <property type="entry name" value="PARG_cat_microb"/>
    <property type="match status" value="1"/>
</dbReference>
<dbReference type="GeneID" id="68107716"/>
<reference evidence="3 4" key="1">
    <citation type="journal article" date="2019" name="Sci. Rep.">
        <title>Nanopore sequencing improves the draft genome of the human pathogenic amoeba Naegleria fowleri.</title>
        <authorList>
            <person name="Liechti N."/>
            <person name="Schurch N."/>
            <person name="Bruggmann R."/>
            <person name="Wittwer M."/>
        </authorList>
    </citation>
    <scope>NUCLEOTIDE SEQUENCE [LARGE SCALE GENOMIC DNA]</scope>
    <source>
        <strain evidence="3 4">ATCC 30894</strain>
    </source>
</reference>
<dbReference type="OMA" id="GCRAYAN"/>
<dbReference type="NCBIfam" id="TIGR02452">
    <property type="entry name" value="TIGR02452 family protein"/>
    <property type="match status" value="1"/>
</dbReference>
<comment type="caution">
    <text evidence="3">The sequence shown here is derived from an EMBL/GenBank/DDBJ whole genome shotgun (WGS) entry which is preliminary data.</text>
</comment>
<evidence type="ECO:0000313" key="3">
    <source>
        <dbReference type="EMBL" id="KAF0984599.1"/>
    </source>
</evidence>